<name>A0ABQ9JSS4_9CUCU</name>
<proteinExistence type="predicted"/>
<keyword evidence="3" id="KW-1185">Reference proteome</keyword>
<feature type="domain" description="Essential protein Yae1 N-terminal" evidence="1">
    <location>
        <begin position="28"/>
        <end position="62"/>
    </location>
</feature>
<comment type="caution">
    <text evidence="2">The sequence shown here is derived from an EMBL/GenBank/DDBJ whole genome shotgun (WGS) entry which is preliminary data.</text>
</comment>
<dbReference type="EMBL" id="JAPWTJ010000188">
    <property type="protein sequence ID" value="KAJ8981351.1"/>
    <property type="molecule type" value="Genomic_DNA"/>
</dbReference>
<sequence length="137" mass="16035">MEAQREEFVEIKQSWRKIEYVSKKVGLREGILDGRDTNFQEHFDIGYKEGFQNGYALGKYKGSLLAYSRQHFLGLLTNSLLEKVSRGRCEICRHEELLNEGVSEIIRRQTELSNNDFKELDSTLHNVFTNNLTKELF</sequence>
<accession>A0ABQ9JSS4</accession>
<protein>
    <recommendedName>
        <fullName evidence="1">Essential protein Yae1 N-terminal domain-containing protein</fullName>
    </recommendedName>
</protein>
<dbReference type="Pfam" id="PF09811">
    <property type="entry name" value="Yae1_N"/>
    <property type="match status" value="1"/>
</dbReference>
<organism evidence="2 3">
    <name type="scientific">Molorchus minor</name>
    <dbReference type="NCBI Taxonomy" id="1323400"/>
    <lineage>
        <taxon>Eukaryota</taxon>
        <taxon>Metazoa</taxon>
        <taxon>Ecdysozoa</taxon>
        <taxon>Arthropoda</taxon>
        <taxon>Hexapoda</taxon>
        <taxon>Insecta</taxon>
        <taxon>Pterygota</taxon>
        <taxon>Neoptera</taxon>
        <taxon>Endopterygota</taxon>
        <taxon>Coleoptera</taxon>
        <taxon>Polyphaga</taxon>
        <taxon>Cucujiformia</taxon>
        <taxon>Chrysomeloidea</taxon>
        <taxon>Cerambycidae</taxon>
        <taxon>Lamiinae</taxon>
        <taxon>Monochamini</taxon>
        <taxon>Molorchus</taxon>
    </lineage>
</organism>
<gene>
    <name evidence="2" type="ORF">NQ317_002888</name>
</gene>
<dbReference type="Proteomes" id="UP001162164">
    <property type="component" value="Unassembled WGS sequence"/>
</dbReference>
<evidence type="ECO:0000313" key="2">
    <source>
        <dbReference type="EMBL" id="KAJ8981351.1"/>
    </source>
</evidence>
<evidence type="ECO:0000313" key="3">
    <source>
        <dbReference type="Proteomes" id="UP001162164"/>
    </source>
</evidence>
<dbReference type="InterPro" id="IPR019191">
    <property type="entry name" value="Essential_protein_Yae1_N"/>
</dbReference>
<evidence type="ECO:0000259" key="1">
    <source>
        <dbReference type="Pfam" id="PF09811"/>
    </source>
</evidence>
<reference evidence="2" key="1">
    <citation type="journal article" date="2023" name="Insect Mol. Biol.">
        <title>Genome sequencing provides insights into the evolution of gene families encoding plant cell wall-degrading enzymes in longhorned beetles.</title>
        <authorList>
            <person name="Shin N.R."/>
            <person name="Okamura Y."/>
            <person name="Kirsch R."/>
            <person name="Pauchet Y."/>
        </authorList>
    </citation>
    <scope>NUCLEOTIDE SEQUENCE</scope>
    <source>
        <strain evidence="2">MMC_N1</strain>
    </source>
</reference>